<keyword evidence="2" id="KW-1133">Transmembrane helix</keyword>
<dbReference type="InterPro" id="IPR042106">
    <property type="entry name" value="Nuo/plastoQ_OxRdtase_6_NuoJ"/>
</dbReference>
<sequence>MLRSAQHDTSMSPLFLFLSFVALLSALGVVLAKNPVHSVLFLILTFFTLSGHYLLLNAQFLAAVNIIVYAGAIMVLFLFVIMFLNLNEDTEPHKPALAKFAAAIAGGSLLLILVAALRNVSPAGYDPTSFDSQIGMVDRLGMVLFKDYALPFELASILLLAAMVGSVMLGKRETGERNF</sequence>
<protein>
    <recommendedName>
        <fullName evidence="2">NADH-quinone oxidoreductase subunit J</fullName>
        <ecNumber evidence="2">7.1.1.-</ecNumber>
    </recommendedName>
</protein>
<keyword evidence="2" id="KW-0472">Membrane</keyword>
<dbReference type="PANTHER" id="PTHR33269">
    <property type="entry name" value="NADH-UBIQUINONE OXIDOREDUCTASE CHAIN 6"/>
    <property type="match status" value="1"/>
</dbReference>
<comment type="subcellular location">
    <subcellularLocation>
        <location evidence="2">Cell membrane</location>
        <topology evidence="2">Multi-pass membrane protein</topology>
    </subcellularLocation>
</comment>
<comment type="caution">
    <text evidence="3">The sequence shown here is derived from an EMBL/GenBank/DDBJ whole genome shotgun (WGS) entry which is preliminary data.</text>
</comment>
<evidence type="ECO:0000313" key="3">
    <source>
        <dbReference type="EMBL" id="MBH8560089.1"/>
    </source>
</evidence>
<name>A0ABS0QBL3_9BACT</name>
<proteinExistence type="inferred from homology"/>
<feature type="transmembrane region" description="Helical" evidence="2">
    <location>
        <begin position="39"/>
        <end position="56"/>
    </location>
</feature>
<dbReference type="EMBL" id="JAEDAE010000011">
    <property type="protein sequence ID" value="MBH8560089.1"/>
    <property type="molecule type" value="Genomic_DNA"/>
</dbReference>
<evidence type="ECO:0000313" key="4">
    <source>
        <dbReference type="Proteomes" id="UP000625631"/>
    </source>
</evidence>
<comment type="similarity">
    <text evidence="1 2">Belongs to the complex I subunit 6 family.</text>
</comment>
<feature type="transmembrane region" description="Helical" evidence="2">
    <location>
        <begin position="148"/>
        <end position="169"/>
    </location>
</feature>
<dbReference type="InterPro" id="IPR001457">
    <property type="entry name" value="NADH_UbQ/plastoQ_OxRdtase_su6"/>
</dbReference>
<keyword evidence="2" id="KW-0874">Quinone</keyword>
<dbReference type="PANTHER" id="PTHR33269:SF17">
    <property type="entry name" value="NADH-UBIQUINONE OXIDOREDUCTASE CHAIN 6"/>
    <property type="match status" value="1"/>
</dbReference>
<dbReference type="Proteomes" id="UP000625631">
    <property type="component" value="Unassembled WGS sequence"/>
</dbReference>
<evidence type="ECO:0000256" key="1">
    <source>
        <dbReference type="ARBA" id="ARBA00005698"/>
    </source>
</evidence>
<organism evidence="3 4">
    <name type="scientific">Hymenobacter negativus</name>
    <dbReference type="NCBI Taxonomy" id="2795026"/>
    <lineage>
        <taxon>Bacteria</taxon>
        <taxon>Pseudomonadati</taxon>
        <taxon>Bacteroidota</taxon>
        <taxon>Cytophagia</taxon>
        <taxon>Cytophagales</taxon>
        <taxon>Hymenobacteraceae</taxon>
        <taxon>Hymenobacter</taxon>
    </lineage>
</organism>
<dbReference type="EC" id="7.1.1.-" evidence="2"/>
<feature type="transmembrane region" description="Helical" evidence="2">
    <location>
        <begin position="62"/>
        <end position="84"/>
    </location>
</feature>
<reference evidence="3 4" key="1">
    <citation type="submission" date="2020-12" db="EMBL/GenBank/DDBJ databases">
        <title>Hymenobacter sp.</title>
        <authorList>
            <person name="Kim M.K."/>
        </authorList>
    </citation>
    <scope>NUCLEOTIDE SEQUENCE [LARGE SCALE GENOMIC DNA]</scope>
    <source>
        <strain evidence="3 4">BT442</strain>
    </source>
</reference>
<feature type="transmembrane region" description="Helical" evidence="2">
    <location>
        <begin position="12"/>
        <end position="32"/>
    </location>
</feature>
<comment type="catalytic activity">
    <reaction evidence="2">
        <text>a quinone + NADH + 5 H(+)(in) = a quinol + NAD(+) + 4 H(+)(out)</text>
        <dbReference type="Rhea" id="RHEA:57888"/>
        <dbReference type="ChEBI" id="CHEBI:15378"/>
        <dbReference type="ChEBI" id="CHEBI:24646"/>
        <dbReference type="ChEBI" id="CHEBI:57540"/>
        <dbReference type="ChEBI" id="CHEBI:57945"/>
        <dbReference type="ChEBI" id="CHEBI:132124"/>
    </reaction>
</comment>
<keyword evidence="2" id="KW-0520">NAD</keyword>
<accession>A0ABS0QBL3</accession>
<keyword evidence="4" id="KW-1185">Reference proteome</keyword>
<feature type="transmembrane region" description="Helical" evidence="2">
    <location>
        <begin position="96"/>
        <end position="117"/>
    </location>
</feature>
<dbReference type="Gene3D" id="1.20.120.1200">
    <property type="entry name" value="NADH-ubiquinone/plastoquinone oxidoreductase chain 6, subunit NuoJ"/>
    <property type="match status" value="1"/>
</dbReference>
<evidence type="ECO:0000256" key="2">
    <source>
        <dbReference type="RuleBase" id="RU004429"/>
    </source>
</evidence>
<comment type="function">
    <text evidence="2">NDH-1 shuttles electrons from NADH, via FMN and iron-sulfur (Fe-S) centers, to quinones in the respiratory chain. Couples the redox reaction to proton translocation (for every two electrons transferred, four hydrogen ions are translocated across the cytoplasmic membrane), and thus conserves the redox energy in a proton gradient.</text>
</comment>
<gene>
    <name evidence="3" type="ORF">I7X13_18655</name>
</gene>
<keyword evidence="2" id="KW-0812">Transmembrane</keyword>
<keyword evidence="2" id="KW-1003">Cell membrane</keyword>
<dbReference type="Pfam" id="PF00499">
    <property type="entry name" value="Oxidored_q3"/>
    <property type="match status" value="1"/>
</dbReference>